<dbReference type="OrthoDB" id="191037at2759"/>
<evidence type="ECO:0000313" key="2">
    <source>
        <dbReference type="EMBL" id="KAF4674358.1"/>
    </source>
</evidence>
<reference evidence="2 3" key="1">
    <citation type="submission" date="2020-04" db="EMBL/GenBank/DDBJ databases">
        <title>Perkinsus chesapeaki whole genome sequence.</title>
        <authorList>
            <person name="Bogema D.R."/>
        </authorList>
    </citation>
    <scope>NUCLEOTIDE SEQUENCE [LARGE SCALE GENOMIC DNA]</scope>
    <source>
        <strain evidence="2">ATCC PRA-425</strain>
    </source>
</reference>
<dbReference type="EMBL" id="JAAPAO010000065">
    <property type="protein sequence ID" value="KAF4674358.1"/>
    <property type="molecule type" value="Genomic_DNA"/>
</dbReference>
<dbReference type="PANTHER" id="PTHR23020:SF41">
    <property type="entry name" value="AMINOGLYCOSIDE PHOSPHOTRANSFERASE DOMAIN-CONTAINING PROTEIN"/>
    <property type="match status" value="1"/>
</dbReference>
<dbReference type="InterPro" id="IPR011009">
    <property type="entry name" value="Kinase-like_dom_sf"/>
</dbReference>
<keyword evidence="3" id="KW-1185">Reference proteome</keyword>
<dbReference type="Gene3D" id="3.90.1200.10">
    <property type="match status" value="1"/>
</dbReference>
<protein>
    <recommendedName>
        <fullName evidence="1">Aminoglycoside phosphotransferase domain-containing protein</fullName>
    </recommendedName>
</protein>
<gene>
    <name evidence="2" type="ORF">FOL47_009380</name>
</gene>
<proteinExistence type="predicted"/>
<dbReference type="PANTHER" id="PTHR23020">
    <property type="entry name" value="UNCHARACTERIZED NUCLEAR HORMONE RECEPTOR-RELATED"/>
    <property type="match status" value="1"/>
</dbReference>
<dbReference type="SUPFAM" id="SSF56112">
    <property type="entry name" value="Protein kinase-like (PK-like)"/>
    <property type="match status" value="1"/>
</dbReference>
<feature type="domain" description="Aminoglycoside phosphotransferase" evidence="1">
    <location>
        <begin position="108"/>
        <end position="340"/>
    </location>
</feature>
<comment type="caution">
    <text evidence="2">The sequence shown here is derived from an EMBL/GenBank/DDBJ whole genome shotgun (WGS) entry which is preliminary data.</text>
</comment>
<sequence length="426" mass="48457">MAFLPTFVTSTLQVLQETLIETVSASDLWVNLVYFVFLGRWPTEPMVKALRSCGMAPASDDTALSGGYVGAVRKVQLKPSTDKPNSVVVKSVPESFKARMFAGMFGTSQREARFYKEVADTLPVPIPEVYFSEWSRARGFELIIMENIDGGVLLSDELKNNKDPKGLVSEAMRVAARMHAKYWGATPSTLAKSSLGKYPWLKGYDYIQGRNKGMYQYYKGIISSFWDKVKMAITEGRIGDRQYDVKWSRELVEFIDKAIEDSTWDAYQKYLKTHKHPLTLVHGDYHAGNQLWVETTKKLYTVDWSDVSVGEGPADIAQFCISNVKTDDRRKWEDDLIRVYWNELGAQGVDHSCYPLSMCREAYARGGIDRFVQLLILMAACGVDYPTVLPDAFMQYFVDQVDDFISDHKNYCNSPYLLTITYDAPW</sequence>
<accession>A0A7J6MRX0</accession>
<name>A0A7J6MRX0_PERCH</name>
<dbReference type="Proteomes" id="UP000591131">
    <property type="component" value="Unassembled WGS sequence"/>
</dbReference>
<organism evidence="2 3">
    <name type="scientific">Perkinsus chesapeaki</name>
    <name type="common">Clam parasite</name>
    <name type="synonym">Perkinsus andrewsi</name>
    <dbReference type="NCBI Taxonomy" id="330153"/>
    <lineage>
        <taxon>Eukaryota</taxon>
        <taxon>Sar</taxon>
        <taxon>Alveolata</taxon>
        <taxon>Perkinsozoa</taxon>
        <taxon>Perkinsea</taxon>
        <taxon>Perkinsida</taxon>
        <taxon>Perkinsidae</taxon>
        <taxon>Perkinsus</taxon>
    </lineage>
</organism>
<evidence type="ECO:0000259" key="1">
    <source>
        <dbReference type="Pfam" id="PF01636"/>
    </source>
</evidence>
<dbReference type="Pfam" id="PF01636">
    <property type="entry name" value="APH"/>
    <property type="match status" value="1"/>
</dbReference>
<dbReference type="AlphaFoldDB" id="A0A7J6MRX0"/>
<dbReference type="InterPro" id="IPR052961">
    <property type="entry name" value="Oxido-Kinase-like_Enzymes"/>
</dbReference>
<dbReference type="InterPro" id="IPR002575">
    <property type="entry name" value="Aminoglycoside_PTrfase"/>
</dbReference>
<evidence type="ECO:0000313" key="3">
    <source>
        <dbReference type="Proteomes" id="UP000591131"/>
    </source>
</evidence>